<feature type="chain" id="PRO_5008597320" evidence="1">
    <location>
        <begin position="26"/>
        <end position="75"/>
    </location>
</feature>
<proteinExistence type="predicted"/>
<sequence>MPSDASWNVLHAVRLLLEGAPAADATDTVIEKWGRYVVKLLNGLKARQPEFLSLPKVFFKILLWATQGRLAGVGR</sequence>
<feature type="signal peptide" evidence="1">
    <location>
        <begin position="1"/>
        <end position="25"/>
    </location>
</feature>
<reference evidence="2 3" key="1">
    <citation type="submission" date="2016-06" db="EMBL/GenBank/DDBJ databases">
        <title>Comparative genomics of the ectomycorrhizal sister species Rhizopogon vinicolor and Rhizopogon vesiculosus (Basidiomycota: Boletales) reveals a divergence of the mating type B locus.</title>
        <authorList>
            <consortium name="DOE Joint Genome Institute"/>
            <person name="Mujic A.B."/>
            <person name="Kuo A."/>
            <person name="Tritt A."/>
            <person name="Lipzen A."/>
            <person name="Chen C."/>
            <person name="Johnson J."/>
            <person name="Sharma A."/>
            <person name="Barry K."/>
            <person name="Grigoriev I.V."/>
            <person name="Spatafora J.W."/>
        </authorList>
    </citation>
    <scope>NUCLEOTIDE SEQUENCE [LARGE SCALE GENOMIC DNA]</scope>
    <source>
        <strain evidence="2 3">AM-OR11-026</strain>
    </source>
</reference>
<keyword evidence="1" id="KW-0732">Signal</keyword>
<accession>A0A1B7MIA7</accession>
<protein>
    <submittedName>
        <fullName evidence="2">Uncharacterized protein</fullName>
    </submittedName>
</protein>
<dbReference type="AlphaFoldDB" id="A0A1B7MIA7"/>
<evidence type="ECO:0000313" key="3">
    <source>
        <dbReference type="Proteomes" id="UP000092154"/>
    </source>
</evidence>
<keyword evidence="3" id="KW-1185">Reference proteome</keyword>
<dbReference type="InParanoid" id="A0A1B7MIA7"/>
<dbReference type="EMBL" id="KV449041">
    <property type="protein sequence ID" value="OAX32337.1"/>
    <property type="molecule type" value="Genomic_DNA"/>
</dbReference>
<gene>
    <name evidence="2" type="ORF">K503DRAFT_870211</name>
</gene>
<evidence type="ECO:0000313" key="2">
    <source>
        <dbReference type="EMBL" id="OAX32337.1"/>
    </source>
</evidence>
<evidence type="ECO:0000256" key="1">
    <source>
        <dbReference type="SAM" id="SignalP"/>
    </source>
</evidence>
<organism evidence="2 3">
    <name type="scientific">Rhizopogon vinicolor AM-OR11-026</name>
    <dbReference type="NCBI Taxonomy" id="1314800"/>
    <lineage>
        <taxon>Eukaryota</taxon>
        <taxon>Fungi</taxon>
        <taxon>Dikarya</taxon>
        <taxon>Basidiomycota</taxon>
        <taxon>Agaricomycotina</taxon>
        <taxon>Agaricomycetes</taxon>
        <taxon>Agaricomycetidae</taxon>
        <taxon>Boletales</taxon>
        <taxon>Suillineae</taxon>
        <taxon>Rhizopogonaceae</taxon>
        <taxon>Rhizopogon</taxon>
    </lineage>
</organism>
<name>A0A1B7MIA7_9AGAM</name>
<dbReference type="Proteomes" id="UP000092154">
    <property type="component" value="Unassembled WGS sequence"/>
</dbReference>
<dbReference type="OrthoDB" id="10391351at2759"/>